<evidence type="ECO:0000256" key="1">
    <source>
        <dbReference type="SAM" id="MobiDB-lite"/>
    </source>
</evidence>
<organism evidence="3 4">
    <name type="scientific">Cardiobacterium hominis (strain ATCC 15826 / DSM 8339 / NCTC 10426 / 6573)</name>
    <dbReference type="NCBI Taxonomy" id="638300"/>
    <lineage>
        <taxon>Bacteria</taxon>
        <taxon>Pseudomonadati</taxon>
        <taxon>Pseudomonadota</taxon>
        <taxon>Gammaproteobacteria</taxon>
        <taxon>Cardiobacteriales</taxon>
        <taxon>Cardiobacteriaceae</taxon>
        <taxon>Cardiobacterium</taxon>
    </lineage>
</organism>
<proteinExistence type="predicted"/>
<keyword evidence="2" id="KW-0472">Membrane</keyword>
<feature type="transmembrane region" description="Helical" evidence="2">
    <location>
        <begin position="97"/>
        <end position="117"/>
    </location>
</feature>
<dbReference type="RefSeq" id="WP_004141140.1">
    <property type="nucleotide sequence ID" value="NZ_GG694026.1"/>
</dbReference>
<keyword evidence="2" id="KW-0812">Transmembrane</keyword>
<feature type="region of interest" description="Disordered" evidence="1">
    <location>
        <begin position="243"/>
        <end position="313"/>
    </location>
</feature>
<keyword evidence="2" id="KW-1133">Transmembrane helix</keyword>
<gene>
    <name evidence="3" type="ORF">HMPREF0198_1274</name>
</gene>
<accession>C8N9U6</accession>
<comment type="caution">
    <text evidence="3">The sequence shown here is derived from an EMBL/GenBank/DDBJ whole genome shotgun (WGS) entry which is preliminary data.</text>
</comment>
<feature type="transmembrane region" description="Helical" evidence="2">
    <location>
        <begin position="16"/>
        <end position="38"/>
    </location>
</feature>
<keyword evidence="4" id="KW-1185">Reference proteome</keyword>
<protein>
    <submittedName>
        <fullName evidence="3">Uncharacterized protein</fullName>
    </submittedName>
</protein>
<sequence>MFSQTLRYIFKGGNQLWLCLPSVLVLLSLLFIPGAITFDTGDGILGSLLQWLIMVLLWLPSLCKTIDNAARIRAGKSIEPVTSALSGELRLPEFAQYLAGIVILTLPFAFPPAKFYAPVLFALLPAIHESFLESRTLVAIFSPAALLAAYARIGFARYFHILLIYLMVCLAWTGFGMLLAVPVAYVLFALVAGVAQGANVKPFLALAIALSMLVLYLGGLVWMFAILYPTMLCHGWRRPPISDDDDDPPSAAWSSTETHADMRSSSRDIDQSAQPAIATAPAAQDDIPPPAPAKGDTPPDYSLLTDADTSDMNPETQKTFAAVLARADVLLGSNRIDAGLALLALYADEAHDAAAYFPAYRRIYALAPQYALLQRLITAAARGHQPSFDLIRPELARIDPADLPADEIYPLCYTPRASGNTRRCWY</sequence>
<feature type="transmembrane region" description="Helical" evidence="2">
    <location>
        <begin position="44"/>
        <end position="63"/>
    </location>
</feature>
<dbReference type="Proteomes" id="UP000004870">
    <property type="component" value="Unassembled WGS sequence"/>
</dbReference>
<feature type="compositionally biased region" description="Low complexity" evidence="1">
    <location>
        <begin position="273"/>
        <end position="286"/>
    </location>
</feature>
<evidence type="ECO:0000313" key="3">
    <source>
        <dbReference type="EMBL" id="EEV88611.1"/>
    </source>
</evidence>
<dbReference type="EMBL" id="ACKY01000060">
    <property type="protein sequence ID" value="EEV88611.1"/>
    <property type="molecule type" value="Genomic_DNA"/>
</dbReference>
<feature type="compositionally biased region" description="Basic and acidic residues" evidence="1">
    <location>
        <begin position="258"/>
        <end position="270"/>
    </location>
</feature>
<feature type="transmembrane region" description="Helical" evidence="2">
    <location>
        <begin position="203"/>
        <end position="228"/>
    </location>
</feature>
<feature type="transmembrane region" description="Helical" evidence="2">
    <location>
        <begin position="162"/>
        <end position="191"/>
    </location>
</feature>
<dbReference type="GeneID" id="84788594"/>
<dbReference type="HOGENOM" id="CLU_038457_0_0_6"/>
<evidence type="ECO:0000256" key="2">
    <source>
        <dbReference type="SAM" id="Phobius"/>
    </source>
</evidence>
<feature type="transmembrane region" description="Helical" evidence="2">
    <location>
        <begin position="137"/>
        <end position="155"/>
    </location>
</feature>
<reference evidence="3 4" key="1">
    <citation type="submission" date="2009-08" db="EMBL/GenBank/DDBJ databases">
        <authorList>
            <person name="Qin X."/>
            <person name="Bachman B."/>
            <person name="Battles P."/>
            <person name="Bell A."/>
            <person name="Bess C."/>
            <person name="Bickham C."/>
            <person name="Chaboub L."/>
            <person name="Chen D."/>
            <person name="Coyle M."/>
            <person name="Deiros D.R."/>
            <person name="Dinh H."/>
            <person name="Forbes L."/>
            <person name="Fowler G."/>
            <person name="Francisco L."/>
            <person name="Fu Q."/>
            <person name="Gubbala S."/>
            <person name="Hale W."/>
            <person name="Han Y."/>
            <person name="Hemphill L."/>
            <person name="Highlander S.K."/>
            <person name="Hirani K."/>
            <person name="Hogues M."/>
            <person name="Jackson L."/>
            <person name="Jakkamsetti A."/>
            <person name="Javaid M."/>
            <person name="Jiang H."/>
            <person name="Korchina V."/>
            <person name="Kovar C."/>
            <person name="Lara F."/>
            <person name="Lee S."/>
            <person name="Mata R."/>
            <person name="Mathew T."/>
            <person name="Moen C."/>
            <person name="Morales K."/>
            <person name="Munidasa M."/>
            <person name="Nazareth L."/>
            <person name="Ngo R."/>
            <person name="Nguyen L."/>
            <person name="Okwuonu G."/>
            <person name="Ongeri F."/>
            <person name="Patil S."/>
            <person name="Petrosino J."/>
            <person name="Pham C."/>
            <person name="Pham P."/>
            <person name="Pu L.-L."/>
            <person name="Puazo M."/>
            <person name="Raj R."/>
            <person name="Reid J."/>
            <person name="Rouhana J."/>
            <person name="Saada N."/>
            <person name="Shang Y."/>
            <person name="Simmons D."/>
            <person name="Thornton R."/>
            <person name="Warren J."/>
            <person name="Weissenberger G."/>
            <person name="Zhang J."/>
            <person name="Zhang L."/>
            <person name="Zhou C."/>
            <person name="Zhu D."/>
            <person name="Muzny D."/>
            <person name="Worley K."/>
            <person name="Gibbs R."/>
        </authorList>
    </citation>
    <scope>NUCLEOTIDE SEQUENCE [LARGE SCALE GENOMIC DNA]</scope>
    <source>
        <strain evidence="4">ATCC 15826 / DSM 8339 / NCTC 10426 / 6573</strain>
    </source>
</reference>
<name>C8N9U6_CARH6</name>
<dbReference type="AlphaFoldDB" id="C8N9U6"/>
<evidence type="ECO:0000313" key="4">
    <source>
        <dbReference type="Proteomes" id="UP000004870"/>
    </source>
</evidence>